<gene>
    <name evidence="2" type="ORF">BST27_26690</name>
</gene>
<organism evidence="2 3">
    <name type="scientific">Mycobacterium intermedium</name>
    <dbReference type="NCBI Taxonomy" id="28445"/>
    <lineage>
        <taxon>Bacteria</taxon>
        <taxon>Bacillati</taxon>
        <taxon>Actinomycetota</taxon>
        <taxon>Actinomycetes</taxon>
        <taxon>Mycobacteriales</taxon>
        <taxon>Mycobacteriaceae</taxon>
        <taxon>Mycobacterium</taxon>
        <taxon>Mycobacterium simiae complex</taxon>
    </lineage>
</organism>
<dbReference type="AlphaFoldDB" id="A0A1E3SJT3"/>
<accession>A0A1E3SJT3</accession>
<dbReference type="InterPro" id="IPR012338">
    <property type="entry name" value="Beta-lactam/transpept-like"/>
</dbReference>
<keyword evidence="3" id="KW-1185">Reference proteome</keyword>
<dbReference type="Proteomes" id="UP000192739">
    <property type="component" value="Unassembled WGS sequence"/>
</dbReference>
<dbReference type="EMBL" id="MVHT01000110">
    <property type="protein sequence ID" value="ORA95672.1"/>
    <property type="molecule type" value="Genomic_DNA"/>
</dbReference>
<evidence type="ECO:0000313" key="2">
    <source>
        <dbReference type="EMBL" id="ORA95672.1"/>
    </source>
</evidence>
<evidence type="ECO:0000313" key="3">
    <source>
        <dbReference type="Proteomes" id="UP000192739"/>
    </source>
</evidence>
<dbReference type="InterPro" id="IPR052907">
    <property type="entry name" value="Beta-lactamase/esterase"/>
</dbReference>
<dbReference type="SUPFAM" id="SSF56601">
    <property type="entry name" value="beta-lactamase/transpeptidase-like"/>
    <property type="match status" value="1"/>
</dbReference>
<feature type="domain" description="Beta-lactamase-related" evidence="1">
    <location>
        <begin position="40"/>
        <end position="373"/>
    </location>
</feature>
<sequence length="423" mass="45196">MTEVAVLETGSGLPSGVHGAADPKFECLVRTFASLFPSPRFGGGALSVYVDGEPAVDVWTGWADRHGEVPWAEDTGAMVFSCSKGVAATVLHRLVDRGELSYDAPVAHYWPEFGANGKADITVRDMLRHRAGLSHMKGVTKEELLDHRLMEERMAAAPADRHFGRAAYHAFTYGWLVSGLARAITGKGMRELFRTELAQPLNTDGLHLGRPPVDAPTKAAQIMFPQSTRANPLLDHLAPRLAELPVAGGLGAMYVPGITSLIQGDTPFLDSEIPSVNAVVTARAVAKMYGALASEGRVGDTQLVSAHLARDLLGKTSLRPDLNLIVPMSFHLGYHGSPVPGLLRGFGHAGLGGTIGWADPVTKSSFAFVHNRLITPILVDQILFVPLILPLRRAVGAAHEHGFRPVPEFGAPYPADQTASAGR</sequence>
<proteinExistence type="predicted"/>
<dbReference type="PANTHER" id="PTHR43319">
    <property type="entry name" value="BETA-LACTAMASE-RELATED"/>
    <property type="match status" value="1"/>
</dbReference>
<dbReference type="STRING" id="28445.BHQ20_04545"/>
<evidence type="ECO:0000259" key="1">
    <source>
        <dbReference type="Pfam" id="PF00144"/>
    </source>
</evidence>
<name>A0A1E3SJT3_MYCIE</name>
<dbReference type="InterPro" id="IPR001466">
    <property type="entry name" value="Beta-lactam-related"/>
</dbReference>
<protein>
    <submittedName>
        <fullName evidence="2">Esterase</fullName>
    </submittedName>
</protein>
<dbReference type="PANTHER" id="PTHR43319:SF3">
    <property type="entry name" value="BETA-LACTAMASE-RELATED DOMAIN-CONTAINING PROTEIN"/>
    <property type="match status" value="1"/>
</dbReference>
<reference evidence="2 3" key="1">
    <citation type="submission" date="2017-02" db="EMBL/GenBank/DDBJ databases">
        <title>The new phylogeny of genus Mycobacterium.</title>
        <authorList>
            <person name="Tortoli E."/>
            <person name="Trovato A."/>
            <person name="Cirillo D.M."/>
        </authorList>
    </citation>
    <scope>NUCLEOTIDE SEQUENCE [LARGE SCALE GENOMIC DNA]</scope>
    <source>
        <strain evidence="2 3">DSM 44049</strain>
    </source>
</reference>
<dbReference type="Pfam" id="PF00144">
    <property type="entry name" value="Beta-lactamase"/>
    <property type="match status" value="1"/>
</dbReference>
<dbReference type="RefSeq" id="WP_069417918.1">
    <property type="nucleotide sequence ID" value="NZ_CBCRZH010000071.1"/>
</dbReference>
<dbReference type="Gene3D" id="3.40.710.10">
    <property type="entry name" value="DD-peptidase/beta-lactamase superfamily"/>
    <property type="match status" value="1"/>
</dbReference>
<comment type="caution">
    <text evidence="2">The sequence shown here is derived from an EMBL/GenBank/DDBJ whole genome shotgun (WGS) entry which is preliminary data.</text>
</comment>
<dbReference type="OrthoDB" id="9809635at2"/>